<evidence type="ECO:0000313" key="4">
    <source>
        <dbReference type="Proteomes" id="UP001339911"/>
    </source>
</evidence>
<organism evidence="3 4">
    <name type="scientific">Plantactinospora veratri</name>
    <dbReference type="NCBI Taxonomy" id="1436122"/>
    <lineage>
        <taxon>Bacteria</taxon>
        <taxon>Bacillati</taxon>
        <taxon>Actinomycetota</taxon>
        <taxon>Actinomycetes</taxon>
        <taxon>Micromonosporales</taxon>
        <taxon>Micromonosporaceae</taxon>
        <taxon>Plantactinospora</taxon>
    </lineage>
</organism>
<dbReference type="Proteomes" id="UP001339911">
    <property type="component" value="Unassembled WGS sequence"/>
</dbReference>
<keyword evidence="1" id="KW-1133">Transmembrane helix</keyword>
<proteinExistence type="predicted"/>
<feature type="domain" description="Putative Flp pilus-assembly TadG-like N-terminal" evidence="2">
    <location>
        <begin position="23"/>
        <end position="70"/>
    </location>
</feature>
<accession>A0ABU7SJ59</accession>
<keyword evidence="1" id="KW-0812">Transmembrane</keyword>
<evidence type="ECO:0000256" key="1">
    <source>
        <dbReference type="SAM" id="Phobius"/>
    </source>
</evidence>
<gene>
    <name evidence="3" type="ORF">V1634_24540</name>
</gene>
<keyword evidence="4" id="KW-1185">Reference proteome</keyword>
<reference evidence="3 4" key="1">
    <citation type="submission" date="2024-01" db="EMBL/GenBank/DDBJ databases">
        <title>Genome insights into Plantactinospora veratri sp. nov.</title>
        <authorList>
            <person name="Wang L."/>
        </authorList>
    </citation>
    <scope>NUCLEOTIDE SEQUENCE [LARGE SCALE GENOMIC DNA]</scope>
    <source>
        <strain evidence="3 4">NEAU-FHS4</strain>
    </source>
</reference>
<evidence type="ECO:0000313" key="3">
    <source>
        <dbReference type="EMBL" id="MEE6310006.1"/>
    </source>
</evidence>
<dbReference type="EMBL" id="JAZGQL010000020">
    <property type="protein sequence ID" value="MEE6310006.1"/>
    <property type="molecule type" value="Genomic_DNA"/>
</dbReference>
<comment type="caution">
    <text evidence="3">The sequence shown here is derived from an EMBL/GenBank/DDBJ whole genome shotgun (WGS) entry which is preliminary data.</text>
</comment>
<name>A0ABU7SJ59_9ACTN</name>
<dbReference type="InterPro" id="IPR028087">
    <property type="entry name" value="Tad_N"/>
</dbReference>
<sequence length="157" mass="16310">MSARRPASGDPVGSDHQFGPDSGRVSLFLAVALIGVLAIIGLAYDGAGQLRTMQRADNLAAEAARAGGQAIDLGQLLLDGTTLLDQPAARTAVGNYLASVDGVQRWDVDFAVAGDNSTLTVNLELDYDTVFLDLFGFADNITVPGTATATLLTTTNR</sequence>
<keyword evidence="1" id="KW-0472">Membrane</keyword>
<protein>
    <submittedName>
        <fullName evidence="3">Pilus assembly protein TadG-related protein</fullName>
    </submittedName>
</protein>
<evidence type="ECO:0000259" key="2">
    <source>
        <dbReference type="Pfam" id="PF13400"/>
    </source>
</evidence>
<dbReference type="RefSeq" id="WP_331210232.1">
    <property type="nucleotide sequence ID" value="NZ_JAZGQL010000020.1"/>
</dbReference>
<dbReference type="Pfam" id="PF13400">
    <property type="entry name" value="Tad"/>
    <property type="match status" value="1"/>
</dbReference>
<feature type="transmembrane region" description="Helical" evidence="1">
    <location>
        <begin position="25"/>
        <end position="44"/>
    </location>
</feature>